<sequence>MSLKLTFKPVTAETVGDFEALFGAKGGPNWCWCMAFRATSAELKDAKSPARKRQILERINGGVPVGLVAYDAGKPVAWVSVAPKETFQRGLGGVEASDKVWSLTCMFIARDHRKQGLSAQLIEGAARYARRHKARILEAYPVDSDSPSYRHMGFVPAFERAGFVEDGREGTRRHVMHLPL</sequence>
<dbReference type="Gene3D" id="3.40.630.30">
    <property type="match status" value="1"/>
</dbReference>
<dbReference type="InterPro" id="IPR016181">
    <property type="entry name" value="Acyl_CoA_acyltransferase"/>
</dbReference>
<reference evidence="2 3" key="1">
    <citation type="submission" date="2019-07" db="EMBL/GenBank/DDBJ databases">
        <title>Full genome sequence of Devosia sp. Gsoil 520.</title>
        <authorList>
            <person name="Im W.-T."/>
        </authorList>
    </citation>
    <scope>NUCLEOTIDE SEQUENCE [LARGE SCALE GENOMIC DNA]</scope>
    <source>
        <strain evidence="2 3">Gsoil 520</strain>
    </source>
</reference>
<proteinExistence type="predicted"/>
<dbReference type="RefSeq" id="WP_146290595.1">
    <property type="nucleotide sequence ID" value="NZ_CP042304.1"/>
</dbReference>
<dbReference type="InterPro" id="IPR000182">
    <property type="entry name" value="GNAT_dom"/>
</dbReference>
<protein>
    <submittedName>
        <fullName evidence="2">GNAT family N-acetyltransferase</fullName>
    </submittedName>
</protein>
<dbReference type="GO" id="GO:0016747">
    <property type="term" value="F:acyltransferase activity, transferring groups other than amino-acyl groups"/>
    <property type="evidence" value="ECO:0007669"/>
    <property type="project" value="InterPro"/>
</dbReference>
<gene>
    <name evidence="2" type="ORF">FPZ08_14105</name>
</gene>
<keyword evidence="2" id="KW-0808">Transferase</keyword>
<dbReference type="OrthoDB" id="8894819at2"/>
<evidence type="ECO:0000259" key="1">
    <source>
        <dbReference type="PROSITE" id="PS51186"/>
    </source>
</evidence>
<accession>A0A5B8LU39</accession>
<dbReference type="EMBL" id="CP042304">
    <property type="protein sequence ID" value="QDZ11778.1"/>
    <property type="molecule type" value="Genomic_DNA"/>
</dbReference>
<dbReference type="KEGG" id="dea:FPZ08_14105"/>
<dbReference type="Proteomes" id="UP000315364">
    <property type="component" value="Chromosome"/>
</dbReference>
<dbReference type="CDD" id="cd04301">
    <property type="entry name" value="NAT_SF"/>
    <property type="match status" value="1"/>
</dbReference>
<evidence type="ECO:0000313" key="2">
    <source>
        <dbReference type="EMBL" id="QDZ11778.1"/>
    </source>
</evidence>
<feature type="domain" description="N-acetyltransferase" evidence="1">
    <location>
        <begin position="5"/>
        <end position="180"/>
    </location>
</feature>
<dbReference type="AlphaFoldDB" id="A0A5B8LU39"/>
<dbReference type="SUPFAM" id="SSF55729">
    <property type="entry name" value="Acyl-CoA N-acyltransferases (Nat)"/>
    <property type="match status" value="1"/>
</dbReference>
<evidence type="ECO:0000313" key="3">
    <source>
        <dbReference type="Proteomes" id="UP000315364"/>
    </source>
</evidence>
<dbReference type="Pfam" id="PF00583">
    <property type="entry name" value="Acetyltransf_1"/>
    <property type="match status" value="1"/>
</dbReference>
<keyword evidence="3" id="KW-1185">Reference proteome</keyword>
<dbReference type="PROSITE" id="PS51186">
    <property type="entry name" value="GNAT"/>
    <property type="match status" value="1"/>
</dbReference>
<name>A0A5B8LU39_9HYPH</name>
<organism evidence="2 3">
    <name type="scientific">Devosia ginsengisoli</name>
    <dbReference type="NCBI Taxonomy" id="400770"/>
    <lineage>
        <taxon>Bacteria</taxon>
        <taxon>Pseudomonadati</taxon>
        <taxon>Pseudomonadota</taxon>
        <taxon>Alphaproteobacteria</taxon>
        <taxon>Hyphomicrobiales</taxon>
        <taxon>Devosiaceae</taxon>
        <taxon>Devosia</taxon>
    </lineage>
</organism>